<keyword evidence="8" id="KW-1185">Reference proteome</keyword>
<accession>A0ABQ9YP97</accession>
<dbReference type="Gene3D" id="3.50.50.60">
    <property type="entry name" value="FAD/NAD(P)-binding domain"/>
    <property type="match status" value="2"/>
</dbReference>
<evidence type="ECO:0000259" key="6">
    <source>
        <dbReference type="Pfam" id="PF01593"/>
    </source>
</evidence>
<evidence type="ECO:0000256" key="2">
    <source>
        <dbReference type="ARBA" id="ARBA00006046"/>
    </source>
</evidence>
<dbReference type="PANTHER" id="PTHR10668">
    <property type="entry name" value="PHYTOENE DEHYDROGENASE"/>
    <property type="match status" value="1"/>
</dbReference>
<evidence type="ECO:0000256" key="5">
    <source>
        <dbReference type="ARBA" id="ARBA00040298"/>
    </source>
</evidence>
<dbReference type="PANTHER" id="PTHR10668:SF103">
    <property type="entry name" value="PYRIDINE NUCLEOTIDE-DISULFIDE OXIDOREDUCTASE DOMAIN-CONTAINING PROTEIN 2"/>
    <property type="match status" value="1"/>
</dbReference>
<dbReference type="Proteomes" id="UP001234178">
    <property type="component" value="Unassembled WGS sequence"/>
</dbReference>
<feature type="domain" description="Amine oxidase" evidence="6">
    <location>
        <begin position="282"/>
        <end position="402"/>
    </location>
</feature>
<evidence type="ECO:0000313" key="7">
    <source>
        <dbReference type="EMBL" id="KAK4002397.1"/>
    </source>
</evidence>
<comment type="similarity">
    <text evidence="2">Belongs to the carotenoid/retinoid oxidoreductase family.</text>
</comment>
<dbReference type="Pfam" id="PF01593">
    <property type="entry name" value="Amino_oxidase"/>
    <property type="match status" value="1"/>
</dbReference>
<dbReference type="InterPro" id="IPR002937">
    <property type="entry name" value="Amino_oxidase"/>
</dbReference>
<reference evidence="7 8" key="1">
    <citation type="journal article" date="2023" name="Nucleic Acids Res.">
        <title>The hologenome of Daphnia magna reveals possible DNA methylation and microbiome-mediated evolution of the host genome.</title>
        <authorList>
            <person name="Chaturvedi A."/>
            <person name="Li X."/>
            <person name="Dhandapani V."/>
            <person name="Marshall H."/>
            <person name="Kissane S."/>
            <person name="Cuenca-Cambronero M."/>
            <person name="Asole G."/>
            <person name="Calvet F."/>
            <person name="Ruiz-Romero M."/>
            <person name="Marangio P."/>
            <person name="Guigo R."/>
            <person name="Rago D."/>
            <person name="Mirbahai L."/>
            <person name="Eastwood N."/>
            <person name="Colbourne J.K."/>
            <person name="Zhou J."/>
            <person name="Mallon E."/>
            <person name="Orsini L."/>
        </authorList>
    </citation>
    <scope>NUCLEOTIDE SEQUENCE [LARGE SCALE GENOMIC DNA]</scope>
    <source>
        <strain evidence="7">LRV0_1</strain>
    </source>
</reference>
<name>A0ABQ9YP97_9CRUS</name>
<gene>
    <name evidence="7" type="ORF">OUZ56_004227</name>
</gene>
<sequence length="615" mass="67235">MSLSSVLRFYRFPSKQLVISATAIRYVSSASNKGSSSSCLSYPGKPKHSSSYQAIVIGAGHNGLVAAAYLQLAGFKKKFFNNPSIFLIKGGAAVTEEIIPGFHFSRASYLLSLLRPSIINDLELKKHGLKLHLRDPSSYTPLSTNHWKTGGARSLTLSSDIEFNRKQISKFSKHDAEAYENYEKWLSRLVAAIDPLIDSKTIDLNFPGSFYSNVKSLMAVAKSAYKLRKEIGSFYDLMTAPASKLLDQFFESEPLKVTIIVLHKATLATDAVIGAMMGPHSIGSGYVLLHHVMGGVEGKQGAWAYPEGGMGAVSNAMAKSAVEKGATIFTDQAIKEIMVGDDGSVAGVRLDDETEIFSKVVLSNATPHVTFVNLLPSGALPESYLNKVKSVDYTSPVTKINVALNALPNFLADPHQTLGMGKAAPHHRCTIHLNCEESHMLNKAFQQGQQGLIPDRPMIEMTIPSSLDSTISPKGCHVALLFTQYTPYELQNGVQWDDHWKEVYAKRIFQQIDEYAPGFQQSIVGYEVLTPPDLERIFGLTGGNIFHGAISLDQLYLSRPFSSWKAHNQRDHYPSLPRTPIKGLYICGSGAHPGGGVMGTPGRLAAEIVVEESRR</sequence>
<evidence type="ECO:0000256" key="4">
    <source>
        <dbReference type="ARBA" id="ARBA00038825"/>
    </source>
</evidence>
<protein>
    <recommendedName>
        <fullName evidence="5">Pyridine nucleotide-disulfide oxidoreductase domain-containing protein 2</fullName>
    </recommendedName>
</protein>
<evidence type="ECO:0000256" key="3">
    <source>
        <dbReference type="ARBA" id="ARBA00037217"/>
    </source>
</evidence>
<comment type="subcellular location">
    <subcellularLocation>
        <location evidence="1">Mitochondrion matrix</location>
    </subcellularLocation>
</comment>
<dbReference type="InterPro" id="IPR036188">
    <property type="entry name" value="FAD/NAD-bd_sf"/>
</dbReference>
<proteinExistence type="inferred from homology"/>
<comment type="subunit">
    <text evidence="4">Interacts with COX5B; this interaction may contribute to localize PYROXD2 to the inner face of the inner mitochondrial membrane.</text>
</comment>
<organism evidence="7 8">
    <name type="scientific">Daphnia magna</name>
    <dbReference type="NCBI Taxonomy" id="35525"/>
    <lineage>
        <taxon>Eukaryota</taxon>
        <taxon>Metazoa</taxon>
        <taxon>Ecdysozoa</taxon>
        <taxon>Arthropoda</taxon>
        <taxon>Crustacea</taxon>
        <taxon>Branchiopoda</taxon>
        <taxon>Diplostraca</taxon>
        <taxon>Cladocera</taxon>
        <taxon>Anomopoda</taxon>
        <taxon>Daphniidae</taxon>
        <taxon>Daphnia</taxon>
    </lineage>
</organism>
<comment type="function">
    <text evidence="3">Probable oxidoreductase that may play a role as regulator of mitochondrial function.</text>
</comment>
<evidence type="ECO:0000313" key="8">
    <source>
        <dbReference type="Proteomes" id="UP001234178"/>
    </source>
</evidence>
<dbReference type="SUPFAM" id="SSF51905">
    <property type="entry name" value="FAD/NAD(P)-binding domain"/>
    <property type="match status" value="1"/>
</dbReference>
<evidence type="ECO:0000256" key="1">
    <source>
        <dbReference type="ARBA" id="ARBA00004305"/>
    </source>
</evidence>
<comment type="caution">
    <text evidence="7">The sequence shown here is derived from an EMBL/GenBank/DDBJ whole genome shotgun (WGS) entry which is preliminary data.</text>
</comment>
<dbReference type="EMBL" id="JAOYFB010000001">
    <property type="protein sequence ID" value="KAK4002397.1"/>
    <property type="molecule type" value="Genomic_DNA"/>
</dbReference>